<comment type="caution">
    <text evidence="1">The sequence shown here is derived from an EMBL/GenBank/DDBJ whole genome shotgun (WGS) entry which is preliminary data.</text>
</comment>
<reference evidence="1" key="1">
    <citation type="submission" date="2021-06" db="EMBL/GenBank/DDBJ databases">
        <authorList>
            <person name="Kallberg Y."/>
            <person name="Tangrot J."/>
            <person name="Rosling A."/>
        </authorList>
    </citation>
    <scope>NUCLEOTIDE SEQUENCE</scope>
    <source>
        <strain evidence="1">CL356</strain>
    </source>
</reference>
<feature type="non-terminal residue" evidence="1">
    <location>
        <position position="1"/>
    </location>
</feature>
<sequence length="301" mass="34174">EEESDAEETDESDYEESYELSGIDDDPDLWQEDPRATVPPLQREPDAMEIPSIWLNGFNVKAKHYYAASLVKEPRDPRVKGDNGVLIIFVDTIEKGPTGRTYLHIIRHFKWRSLYPSAPHNALLMGVDRDNEPYERRLATSLTILKEDISIEYGKSPPSDYFCYWAYRYHREQHETSFIPLTKVLSNVPQIHEPFPWEGGDEFWIADLFSGVGGSSCGFKAAGFKSAVAVEKDYTKVHQESVEAFLEHTGKQYLNRISVLLMSPPCQGFSSANSGGKDDASNCRQVDTVSEALRVIQPRYL</sequence>
<accession>A0ACA9QBC1</accession>
<protein>
    <submittedName>
        <fullName evidence="1">1490_t:CDS:1</fullName>
    </submittedName>
</protein>
<feature type="non-terminal residue" evidence="1">
    <location>
        <position position="301"/>
    </location>
</feature>
<name>A0ACA9QBC1_9GLOM</name>
<proteinExistence type="predicted"/>
<keyword evidence="2" id="KW-1185">Reference proteome</keyword>
<organism evidence="1 2">
    <name type="scientific">Acaulospora colombiana</name>
    <dbReference type="NCBI Taxonomy" id="27376"/>
    <lineage>
        <taxon>Eukaryota</taxon>
        <taxon>Fungi</taxon>
        <taxon>Fungi incertae sedis</taxon>
        <taxon>Mucoromycota</taxon>
        <taxon>Glomeromycotina</taxon>
        <taxon>Glomeromycetes</taxon>
        <taxon>Diversisporales</taxon>
        <taxon>Acaulosporaceae</taxon>
        <taxon>Acaulospora</taxon>
    </lineage>
</organism>
<gene>
    <name evidence="1" type="ORF">ACOLOM_LOCUS12420</name>
</gene>
<dbReference type="EMBL" id="CAJVPT010050198">
    <property type="protein sequence ID" value="CAG8745536.1"/>
    <property type="molecule type" value="Genomic_DNA"/>
</dbReference>
<evidence type="ECO:0000313" key="2">
    <source>
        <dbReference type="Proteomes" id="UP000789525"/>
    </source>
</evidence>
<evidence type="ECO:0000313" key="1">
    <source>
        <dbReference type="EMBL" id="CAG8745536.1"/>
    </source>
</evidence>
<dbReference type="Proteomes" id="UP000789525">
    <property type="component" value="Unassembled WGS sequence"/>
</dbReference>